<sequence length="450" mass="50442">MPSNEDPIVLKKQRTVIKASCTRIKTYVEAIDSVTPSVTAQLEERRAKLEQYWSEYNTVQSKLEIIDESEGNDRIAFEEAFFGLSAKIREFLNPPRVAPRDVATPSPTASTSSGIREPAIHVRLPKLSLSTFGGKYDDWFPFYDAFNSIIHSNASLNNVQRLQYLRSSLTGEAIDIISSLEISDRNYKIAWTMLKKRYDNKRVIVHTHVKAIMELPFMSKENVSELRQIADGASNHIHALKALSRPTAHWDDLLVYILASKLDTLTLQEWQTSLTGSEIPTFKQLVDFIAHWCQVLEATGKTNIASAKNSNARAPANEKRQTACAATLKFKCSFCKSDYSIYHCKDFLDLNTARRNAEIRKLKVCLNCLRSTSHVANKCPSSACRVCKAKHNTLLHTVAPTETADSSLETPEKSSSSATPAALVTHLYPLMVNMPCFRLPLSTLTTAKVR</sequence>
<organism evidence="1 2">
    <name type="scientific">Lasius niger</name>
    <name type="common">Black garden ant</name>
    <dbReference type="NCBI Taxonomy" id="67767"/>
    <lineage>
        <taxon>Eukaryota</taxon>
        <taxon>Metazoa</taxon>
        <taxon>Ecdysozoa</taxon>
        <taxon>Arthropoda</taxon>
        <taxon>Hexapoda</taxon>
        <taxon>Insecta</taxon>
        <taxon>Pterygota</taxon>
        <taxon>Neoptera</taxon>
        <taxon>Endopterygota</taxon>
        <taxon>Hymenoptera</taxon>
        <taxon>Apocrita</taxon>
        <taxon>Aculeata</taxon>
        <taxon>Formicoidea</taxon>
        <taxon>Formicidae</taxon>
        <taxon>Formicinae</taxon>
        <taxon>Lasius</taxon>
        <taxon>Lasius</taxon>
    </lineage>
</organism>
<reference evidence="1 2" key="1">
    <citation type="submission" date="2015-04" db="EMBL/GenBank/DDBJ databases">
        <title>Lasius niger genome sequencing.</title>
        <authorList>
            <person name="Konorov E.A."/>
            <person name="Nikitin M.A."/>
            <person name="Kirill M.V."/>
            <person name="Chang P."/>
        </authorList>
    </citation>
    <scope>NUCLEOTIDE SEQUENCE [LARGE SCALE GENOMIC DNA]</scope>
    <source>
        <tissue evidence="1">Whole</tissue>
    </source>
</reference>
<accession>A0A0J7KLX1</accession>
<dbReference type="Pfam" id="PF03564">
    <property type="entry name" value="DUF1759"/>
    <property type="match status" value="1"/>
</dbReference>
<name>A0A0J7KLX1_LASNI</name>
<dbReference type="OrthoDB" id="7701561at2759"/>
<gene>
    <name evidence="1" type="ORF">RF55_8939</name>
</gene>
<dbReference type="PANTHER" id="PTHR47331:SF1">
    <property type="entry name" value="GAG-LIKE PROTEIN"/>
    <property type="match status" value="1"/>
</dbReference>
<comment type="caution">
    <text evidence="1">The sequence shown here is derived from an EMBL/GenBank/DDBJ whole genome shotgun (WGS) entry which is preliminary data.</text>
</comment>
<evidence type="ECO:0000313" key="2">
    <source>
        <dbReference type="Proteomes" id="UP000036403"/>
    </source>
</evidence>
<protein>
    <submittedName>
        <fullName evidence="1">Uncharacterized protein</fullName>
    </submittedName>
</protein>
<dbReference type="STRING" id="67767.A0A0J7KLX1"/>
<dbReference type="EMBL" id="LBMM01005768">
    <property type="protein sequence ID" value="KMQ91221.1"/>
    <property type="molecule type" value="Genomic_DNA"/>
</dbReference>
<dbReference type="PaxDb" id="67767-A0A0J7KLX1"/>
<proteinExistence type="predicted"/>
<dbReference type="InterPro" id="IPR005312">
    <property type="entry name" value="DUF1759"/>
</dbReference>
<keyword evidence="2" id="KW-1185">Reference proteome</keyword>
<dbReference type="AlphaFoldDB" id="A0A0J7KLX1"/>
<dbReference type="PANTHER" id="PTHR47331">
    <property type="entry name" value="PHD-TYPE DOMAIN-CONTAINING PROTEIN"/>
    <property type="match status" value="1"/>
</dbReference>
<dbReference type="Proteomes" id="UP000036403">
    <property type="component" value="Unassembled WGS sequence"/>
</dbReference>
<evidence type="ECO:0000313" key="1">
    <source>
        <dbReference type="EMBL" id="KMQ91221.1"/>
    </source>
</evidence>